<dbReference type="AlphaFoldDB" id="A0A383ECW1"/>
<evidence type="ECO:0000313" key="1">
    <source>
        <dbReference type="EMBL" id="SVE54220.1"/>
    </source>
</evidence>
<dbReference type="EMBL" id="UINC01224551">
    <property type="protein sequence ID" value="SVE54220.1"/>
    <property type="molecule type" value="Genomic_DNA"/>
</dbReference>
<name>A0A383ECW1_9ZZZZ</name>
<proteinExistence type="predicted"/>
<feature type="non-terminal residue" evidence="1">
    <location>
        <position position="1"/>
    </location>
</feature>
<organism evidence="1">
    <name type="scientific">marine metagenome</name>
    <dbReference type="NCBI Taxonomy" id="408172"/>
    <lineage>
        <taxon>unclassified sequences</taxon>
        <taxon>metagenomes</taxon>
        <taxon>ecological metagenomes</taxon>
    </lineage>
</organism>
<gene>
    <name evidence="1" type="ORF">METZ01_LOCUS507074</name>
</gene>
<sequence>EGEVKDEPPELPLAVAREMVILK</sequence>
<accession>A0A383ECW1</accession>
<reference evidence="1" key="1">
    <citation type="submission" date="2018-05" db="EMBL/GenBank/DDBJ databases">
        <authorList>
            <person name="Lanie J.A."/>
            <person name="Ng W.-L."/>
            <person name="Kazmierczak K.M."/>
            <person name="Andrzejewski T.M."/>
            <person name="Davidsen T.M."/>
            <person name="Wayne K.J."/>
            <person name="Tettelin H."/>
            <person name="Glass J.I."/>
            <person name="Rusch D."/>
            <person name="Podicherti R."/>
            <person name="Tsui H.-C.T."/>
            <person name="Winkler M.E."/>
        </authorList>
    </citation>
    <scope>NUCLEOTIDE SEQUENCE</scope>
</reference>
<protein>
    <submittedName>
        <fullName evidence="1">Uncharacterized protein</fullName>
    </submittedName>
</protein>